<evidence type="ECO:0000313" key="2">
    <source>
        <dbReference type="Proteomes" id="UP000002063"/>
    </source>
</evidence>
<dbReference type="Proteomes" id="UP000002063">
    <property type="component" value="Chromosome"/>
</dbReference>
<dbReference type="STRING" id="579137.Metvu_0598"/>
<dbReference type="OrthoDB" id="376236at2157"/>
<reference evidence="1" key="1">
    <citation type="submission" date="2009-10" db="EMBL/GenBank/DDBJ databases">
        <title>Complete sequence of chromosome of Methanocaldococcus vulcanius M7.</title>
        <authorList>
            <consortium name="US DOE Joint Genome Institute"/>
            <person name="Lucas S."/>
            <person name="Copeland A."/>
            <person name="Lapidus A."/>
            <person name="Glavina del Rio T."/>
            <person name="Dalin E."/>
            <person name="Tice H."/>
            <person name="Bruce D."/>
            <person name="Goodwin L."/>
            <person name="Pitluck S."/>
            <person name="Lcollab F.I."/>
            <person name="Brettin T."/>
            <person name="Detter J.C."/>
            <person name="Han C."/>
            <person name="Tapia R."/>
            <person name="Kuske C.R."/>
            <person name="Schmutz J."/>
            <person name="Larimer F."/>
            <person name="Land M."/>
            <person name="Hauser L."/>
            <person name="Kyrpides N."/>
            <person name="Ovchinikova G."/>
            <person name="Sieprawska-Lupa M."/>
            <person name="Whitman W.B."/>
            <person name="Woyke T."/>
        </authorList>
    </citation>
    <scope>NUCLEOTIDE SEQUENCE [LARGE SCALE GENOMIC DNA]</scope>
    <source>
        <strain evidence="1">M7</strain>
    </source>
</reference>
<dbReference type="EMBL" id="CP001787">
    <property type="protein sequence ID" value="ACX72457.1"/>
    <property type="molecule type" value="Genomic_DNA"/>
</dbReference>
<keyword evidence="2" id="KW-1185">Reference proteome</keyword>
<organism evidence="1 2">
    <name type="scientific">Methanocaldococcus vulcanius (strain ATCC 700851 / DSM 12094 / M7)</name>
    <name type="common">Methanococcus vulcanius</name>
    <dbReference type="NCBI Taxonomy" id="579137"/>
    <lineage>
        <taxon>Archaea</taxon>
        <taxon>Methanobacteriati</taxon>
        <taxon>Methanobacteriota</taxon>
        <taxon>Methanomada group</taxon>
        <taxon>Methanococci</taxon>
        <taxon>Methanococcales</taxon>
        <taxon>Methanocaldococcaceae</taxon>
        <taxon>Methanocaldococcus</taxon>
    </lineage>
</organism>
<gene>
    <name evidence="1" type="ordered locus">Metvu_0598</name>
</gene>
<dbReference type="InterPro" id="IPR027417">
    <property type="entry name" value="P-loop_NTPase"/>
</dbReference>
<evidence type="ECO:0000313" key="1">
    <source>
        <dbReference type="EMBL" id="ACX72457.1"/>
    </source>
</evidence>
<dbReference type="SUPFAM" id="SSF46785">
    <property type="entry name" value="Winged helix' DNA-binding domain"/>
    <property type="match status" value="1"/>
</dbReference>
<dbReference type="eggNOG" id="arCOG02261">
    <property type="taxonomic scope" value="Archaea"/>
</dbReference>
<proteinExistence type="predicted"/>
<dbReference type="HOGENOM" id="CLU_358514_0_0_2"/>
<dbReference type="GeneID" id="8512932"/>
<sequence>MSEEIRNIKELLKNPVFKKFFDELRNKHAKSIKDLVEIIPSIETLKLHHEIVLSSEENIDKYFSALKFYFPERIKRYFFNKYQIFIDFDNRSKWHDFVDINTLLKVYELNYIQSITKEGKTIKDSFEEFFTESIVLLLKNTHTHGIRELEDTPIVIKFKNKLYGDVNTWKIMKVESEDDSLTYYVKLDDNNLIYMNITGTQKKKNIVTPVNMDIPIFQLHKCEKIYDPIDNKTVFYISGWKLQGNEEKYVEIIDINDIGQLLSSPIINLCKKYKELYMELKNVLKQIISQKAEDCIKTEGFAVITHNGHLTIPKRYKMPDTIFCEDLEHLDRILTKDTDELIKEDLIKYLALFNKVHNLTTIGAFIASHLIHVIKPKIVSPVFIWGDSGVGKTSIAMLLSYVNPASSQTTSHQLMQKISGFRCGIVYFDEKIEYSSQLTQDLKYSATNCGYIHRISHNKKYVANVMFLATSNPQPKFKTRGLEDLKGLLRRAVFLKVIKELDEIKDEKIDEAYEILDIYRNDLIKILLDELTSFSEKEIKDIYRQFTVREKYKLLLTGIELWKAICEKYNIKLNINYDELIRRFEDSEKEILGFGDISLLELIKGRIIEDAIHTARVLDVEGKDIVVRVADKNVVKSLLTSKGYAIYLKDKKLYAILSVRGFKNLKDKIKELPDLETKRDIESYLGQNGIEFEYKNTRAYGISIKGFFIEIKDIEIDIEDDEENNISNSILKSRQKQKNLEEKIIKTIEEAGEISFDELKEKIGLDEETLEKLIKRLIKLGDILEVRPNTYKILV</sequence>
<dbReference type="InterPro" id="IPR036390">
    <property type="entry name" value="WH_DNA-bd_sf"/>
</dbReference>
<dbReference type="RefSeq" id="WP_015732678.1">
    <property type="nucleotide sequence ID" value="NC_013407.1"/>
</dbReference>
<dbReference type="KEGG" id="mvu:Metvu_0598"/>
<accession>C9RFV5</accession>
<protein>
    <submittedName>
        <fullName evidence="1">Sigma 54 interacting domain protein</fullName>
    </submittedName>
</protein>
<name>C9RFV5_METVM</name>
<dbReference type="SUPFAM" id="SSF52540">
    <property type="entry name" value="P-loop containing nucleoside triphosphate hydrolases"/>
    <property type="match status" value="1"/>
</dbReference>
<dbReference type="AlphaFoldDB" id="C9RFV5"/>